<dbReference type="AlphaFoldDB" id="A0A8J4TF02"/>
<evidence type="ECO:0000313" key="1">
    <source>
        <dbReference type="EMBL" id="KAF5888988.1"/>
    </source>
</evidence>
<evidence type="ECO:0000313" key="2">
    <source>
        <dbReference type="Proteomes" id="UP000727407"/>
    </source>
</evidence>
<proteinExistence type="predicted"/>
<accession>A0A8J4TF02</accession>
<dbReference type="EMBL" id="QNUK01000883">
    <property type="protein sequence ID" value="KAF5888988.1"/>
    <property type="molecule type" value="Genomic_DNA"/>
</dbReference>
<keyword evidence="2" id="KW-1185">Reference proteome</keyword>
<comment type="caution">
    <text evidence="1">The sequence shown here is derived from an EMBL/GenBank/DDBJ whole genome shotgun (WGS) entry which is preliminary data.</text>
</comment>
<feature type="non-terminal residue" evidence="1">
    <location>
        <position position="63"/>
    </location>
</feature>
<sequence>MFSDVLALSSFDSWIPSGLYGLRSSIRIVTLLQCRRLLHIWRFLLMTMCKRGVGVVERSSTVL</sequence>
<dbReference type="Proteomes" id="UP000727407">
    <property type="component" value="Unassembled WGS sequence"/>
</dbReference>
<organism evidence="1 2">
    <name type="scientific">Clarias magur</name>
    <name type="common">Asian catfish</name>
    <name type="synonym">Macropteronotus magur</name>
    <dbReference type="NCBI Taxonomy" id="1594786"/>
    <lineage>
        <taxon>Eukaryota</taxon>
        <taxon>Metazoa</taxon>
        <taxon>Chordata</taxon>
        <taxon>Craniata</taxon>
        <taxon>Vertebrata</taxon>
        <taxon>Euteleostomi</taxon>
        <taxon>Actinopterygii</taxon>
        <taxon>Neopterygii</taxon>
        <taxon>Teleostei</taxon>
        <taxon>Ostariophysi</taxon>
        <taxon>Siluriformes</taxon>
        <taxon>Clariidae</taxon>
        <taxon>Clarias</taxon>
    </lineage>
</organism>
<gene>
    <name evidence="1" type="ORF">DAT39_021316</name>
</gene>
<protein>
    <submittedName>
        <fullName evidence="1">Uncharacterized protein</fullName>
    </submittedName>
</protein>
<name>A0A8J4TF02_CLAMG</name>
<reference evidence="1" key="1">
    <citation type="submission" date="2020-07" db="EMBL/GenBank/DDBJ databases">
        <title>Clarias magur genome sequencing, assembly and annotation.</title>
        <authorList>
            <person name="Kushwaha B."/>
            <person name="Kumar R."/>
            <person name="Das P."/>
            <person name="Joshi C.G."/>
            <person name="Kumar D."/>
            <person name="Nagpure N.S."/>
            <person name="Pandey M."/>
            <person name="Agarwal S."/>
            <person name="Srivastava S."/>
            <person name="Singh M."/>
            <person name="Sahoo L."/>
            <person name="Jayasankar P."/>
            <person name="Meher P.K."/>
            <person name="Koringa P.G."/>
            <person name="Iquebal M.A."/>
            <person name="Das S.P."/>
            <person name="Bit A."/>
            <person name="Patnaik S."/>
            <person name="Patel N."/>
            <person name="Shah T.M."/>
            <person name="Hinsu A."/>
            <person name="Jena J.K."/>
        </authorList>
    </citation>
    <scope>NUCLEOTIDE SEQUENCE</scope>
    <source>
        <strain evidence="1">CIFAMagur01</strain>
        <tissue evidence="1">Testis</tissue>
    </source>
</reference>